<evidence type="ECO:0000313" key="3">
    <source>
        <dbReference type="EMBL" id="NEV10200.1"/>
    </source>
</evidence>
<dbReference type="Proteomes" id="UP000471190">
    <property type="component" value="Unassembled WGS sequence"/>
</dbReference>
<gene>
    <name evidence="2" type="ORF">GGD45_000944</name>
    <name evidence="3" type="ORF">GXW80_04280</name>
</gene>
<dbReference type="Proteomes" id="UP000526625">
    <property type="component" value="Unassembled WGS sequence"/>
</dbReference>
<dbReference type="PROSITE" id="PS51462">
    <property type="entry name" value="NUDIX"/>
    <property type="match status" value="1"/>
</dbReference>
<keyword evidence="5" id="KW-1185">Reference proteome</keyword>
<reference evidence="3 4" key="1">
    <citation type="submission" date="2020-02" db="EMBL/GenBank/DDBJ databases">
        <title>Draft genome sequence of Rhizobium tropici.</title>
        <authorList>
            <person name="Khayi S."/>
            <person name="Jemo M."/>
        </authorList>
    </citation>
    <scope>NUCLEOTIDE SEQUENCE [LARGE SCALE GENOMIC DNA]</scope>
    <source>
        <strain evidence="3 4">A12</strain>
    </source>
</reference>
<sequence>MTTLGLQSDMAGWPPESTVFPVSGIDLAVLPGEHPFHVQESEAARENWAREIADNPALFDGRMIFQRRLSLADGHVRGEAYVTPFSTFLWWRKQSERHGGFHLFAFPVAVSSDGAIIAIRMAPHTANPGQIYCAAGSMDENDIVDEHADVAGNMRREVLEETGLDLNDAIAEPGYYATHMKRSVTLFRVFRFPWTAEDMLRRIEAHILVSEEDEVDGVVAIRSADPAAHQYSVAMLPILAWFFGGGR</sequence>
<evidence type="ECO:0000313" key="2">
    <source>
        <dbReference type="EMBL" id="MBB6490554.1"/>
    </source>
</evidence>
<evidence type="ECO:0000313" key="4">
    <source>
        <dbReference type="Proteomes" id="UP000471190"/>
    </source>
</evidence>
<evidence type="ECO:0000313" key="5">
    <source>
        <dbReference type="Proteomes" id="UP000526625"/>
    </source>
</evidence>
<dbReference type="InterPro" id="IPR015797">
    <property type="entry name" value="NUDIX_hydrolase-like_dom_sf"/>
</dbReference>
<reference evidence="2 5" key="2">
    <citation type="submission" date="2020-08" db="EMBL/GenBank/DDBJ databases">
        <title>Genomic Encyclopedia of Type Strains, Phase IV (KMG-V): Genome sequencing to study the core and pangenomes of soil and plant-associated prokaryotes.</title>
        <authorList>
            <person name="Whitman W."/>
        </authorList>
    </citation>
    <scope>NUCLEOTIDE SEQUENCE [LARGE SCALE GENOMIC DNA]</scope>
    <source>
        <strain evidence="2 5">SEMIA 4059</strain>
    </source>
</reference>
<evidence type="ECO:0000259" key="1">
    <source>
        <dbReference type="PROSITE" id="PS51462"/>
    </source>
</evidence>
<organism evidence="3 4">
    <name type="scientific">Rhizobium tropici</name>
    <dbReference type="NCBI Taxonomy" id="398"/>
    <lineage>
        <taxon>Bacteria</taxon>
        <taxon>Pseudomonadati</taxon>
        <taxon>Pseudomonadota</taxon>
        <taxon>Alphaproteobacteria</taxon>
        <taxon>Hyphomicrobiales</taxon>
        <taxon>Rhizobiaceae</taxon>
        <taxon>Rhizobium/Agrobacterium group</taxon>
        <taxon>Rhizobium</taxon>
    </lineage>
</organism>
<comment type="caution">
    <text evidence="3">The sequence shown here is derived from an EMBL/GenBank/DDBJ whole genome shotgun (WGS) entry which is preliminary data.</text>
</comment>
<dbReference type="InterPro" id="IPR000086">
    <property type="entry name" value="NUDIX_hydrolase_dom"/>
</dbReference>
<accession>A0A6P1BZH7</accession>
<dbReference type="Gene3D" id="3.90.79.10">
    <property type="entry name" value="Nucleoside Triphosphate Pyrophosphohydrolase"/>
    <property type="match status" value="1"/>
</dbReference>
<dbReference type="AlphaFoldDB" id="A0A6P1BZH7"/>
<name>A0A6P1BZH7_RHITR</name>
<proteinExistence type="predicted"/>
<protein>
    <submittedName>
        <fullName evidence="2">8-oxo-dGTP pyrophosphatase MutT (NUDIX family)</fullName>
    </submittedName>
    <submittedName>
        <fullName evidence="3">NUDIX hydrolase</fullName>
    </submittedName>
</protein>
<dbReference type="EMBL" id="JAADZA010000003">
    <property type="protein sequence ID" value="NEV10200.1"/>
    <property type="molecule type" value="Genomic_DNA"/>
</dbReference>
<dbReference type="EMBL" id="JACHBF010000002">
    <property type="protein sequence ID" value="MBB6490554.1"/>
    <property type="molecule type" value="Genomic_DNA"/>
</dbReference>
<feature type="domain" description="Nudix hydrolase" evidence="1">
    <location>
        <begin position="96"/>
        <end position="244"/>
    </location>
</feature>
<dbReference type="RefSeq" id="WP_041677512.1">
    <property type="nucleotide sequence ID" value="NZ_JAADZA010000003.1"/>
</dbReference>
<keyword evidence="3" id="KW-0378">Hydrolase</keyword>
<dbReference type="GO" id="GO:0016787">
    <property type="term" value="F:hydrolase activity"/>
    <property type="evidence" value="ECO:0007669"/>
    <property type="project" value="UniProtKB-KW"/>
</dbReference>
<dbReference type="SUPFAM" id="SSF55811">
    <property type="entry name" value="Nudix"/>
    <property type="match status" value="1"/>
</dbReference>